<organism evidence="14 15">
    <name type="scientific">Cognaticolwellia beringensis</name>
    <dbReference type="NCBI Taxonomy" id="1967665"/>
    <lineage>
        <taxon>Bacteria</taxon>
        <taxon>Pseudomonadati</taxon>
        <taxon>Pseudomonadota</taxon>
        <taxon>Gammaproteobacteria</taxon>
        <taxon>Alteromonadales</taxon>
        <taxon>Colwelliaceae</taxon>
        <taxon>Cognaticolwellia</taxon>
    </lineage>
</organism>
<dbReference type="InterPro" id="IPR017900">
    <property type="entry name" value="4Fe4S_Fe_S_CS"/>
</dbReference>
<keyword evidence="2" id="KW-0004">4Fe-4S</keyword>
<comment type="similarity">
    <text evidence="11">In the N-terminal section; belongs to the FAD-binding oxidoreductase/transferase type 4 family.</text>
</comment>
<evidence type="ECO:0000313" key="14">
    <source>
        <dbReference type="EMBL" id="ASP49535.1"/>
    </source>
</evidence>
<keyword evidence="6" id="KW-0560">Oxidoreductase</keyword>
<dbReference type="PROSITE" id="PS51387">
    <property type="entry name" value="FAD_PCMH"/>
    <property type="match status" value="1"/>
</dbReference>
<proteinExistence type="inferred from homology"/>
<dbReference type="Pfam" id="PF02913">
    <property type="entry name" value="FAD-oxidase_C"/>
    <property type="match status" value="1"/>
</dbReference>
<dbReference type="GO" id="GO:1903457">
    <property type="term" value="P:lactate catabolic process"/>
    <property type="evidence" value="ECO:0007669"/>
    <property type="project" value="TreeGrafter"/>
</dbReference>
<keyword evidence="3" id="KW-0285">Flavoprotein</keyword>
<dbReference type="PANTHER" id="PTHR11748:SF119">
    <property type="entry name" value="D-2-HYDROXYGLUTARATE DEHYDROGENASE"/>
    <property type="match status" value="1"/>
</dbReference>
<dbReference type="Pfam" id="PF01565">
    <property type="entry name" value="FAD_binding_4"/>
    <property type="match status" value="1"/>
</dbReference>
<sequence length="1023" mass="113892">MLPRLSPQELVSPLYQEFAKILATKHFTGDINFQYSARLAHATDNSIYQQLPQLVLHPRSKQDIQIITLLGSEDKFNAIKFSARGGGTGTNGQSLTPGIVVDLSKYMNRILEINVEENWVRVEAGVIKDQLNDYLKPHGFFFSPDLSTSNRATVGGMINTDASGQGSLVYGKTSDHVLSLDSVLANGELLNTKPQTMAQAQALAKQDSTEAKLMQQVLNTCVDNRALILEKFPRLNRFLTGYDLENVFNDDLSMVDLSRIITGSEGSLAFVCEAKLNLTPIANAKTLINIKYDSFDSALRHSPRLVQAKATSVETIDSTVLNLAKQDIVWQLVSDMLQDVDGAIMDGINMVEYNGESIESVADQVTALCAELDKDIANKTGVIGYQVTSDLASISKLYTMRKKAVGLLGNTKGSQKPLAFAEDTAVPPENLADYIAEFRQLLDGYGLHYGMFGHVDAGVLHVRPALDMCDPEQEILLREISDKVVALTAKYGGLMWGEHGKGYRSEYGPEFFGDTLFSELRKIKAAFDPFNKMNPGKICTPFNSTDKLVSVDDTKRGFYDRQIPISVKDSFNSALDCNGNGLCFNYDVDSPMCPSSKVTRDRRHSPKGRAGLMREWLRLLEAKGVDVLAMEKNIQNWSVKSLLDKVKNRFNSQFNRAESDDFSHEVMEAMQGCLACKACASQCPIKVDVPDFRARFINLYHTRYFRPLKDHLVANVESMTPIMAKAPKIVNRVLSSNIYDKLSQVTIGYVDTPLLSIPTLTQRTMEHKFTPFDLSTLQSMSDEQRAKSLLIVQDPFTSFYDAKVVEDFMLLVKKLGFDPILLPFKPNGKPQHVKGFLDKFAKTAKSTAEFLNQIQQLALPMVGLDASMVLCFRDEYKQILGDNRGDFEVKLAHEWLITLVDEQKSKPIDTNNNVNKVAYKLFAHCTEKTALAGSEGQWQHIFQHFGLSLSNVSVGCCGMAGTYGHEKINLENSTSLYNMSWQSKVANLATEQVLVTGYSCRSQIKRLDNKVTLHPVQALLKAL</sequence>
<dbReference type="PANTHER" id="PTHR11748">
    <property type="entry name" value="D-LACTATE DEHYDROGENASE"/>
    <property type="match status" value="1"/>
</dbReference>
<dbReference type="EC" id="1.1.99.39" evidence="9"/>
<evidence type="ECO:0000256" key="3">
    <source>
        <dbReference type="ARBA" id="ARBA00022630"/>
    </source>
</evidence>
<dbReference type="InterPro" id="IPR004113">
    <property type="entry name" value="FAD-bd_oxidored_4_C"/>
</dbReference>
<dbReference type="GO" id="GO:0051990">
    <property type="term" value="F:(R)-2-hydroxyglutarate dehydrogenase activity"/>
    <property type="evidence" value="ECO:0007669"/>
    <property type="project" value="UniProtKB-EC"/>
</dbReference>
<evidence type="ECO:0000259" key="13">
    <source>
        <dbReference type="PROSITE" id="PS51387"/>
    </source>
</evidence>
<evidence type="ECO:0000256" key="5">
    <source>
        <dbReference type="ARBA" id="ARBA00022827"/>
    </source>
</evidence>
<keyword evidence="7" id="KW-0408">Iron</keyword>
<dbReference type="GO" id="GO:0008720">
    <property type="term" value="F:D-lactate dehydrogenase (NAD+) activity"/>
    <property type="evidence" value="ECO:0007669"/>
    <property type="project" value="TreeGrafter"/>
</dbReference>
<dbReference type="KEGG" id="cber:B5D82_18205"/>
<dbReference type="Proteomes" id="UP000202259">
    <property type="component" value="Chromosome"/>
</dbReference>
<dbReference type="RefSeq" id="WP_081153689.1">
    <property type="nucleotide sequence ID" value="NZ_CP020465.1"/>
</dbReference>
<name>A0A222GCC0_9GAMM</name>
<dbReference type="SUPFAM" id="SSF56176">
    <property type="entry name" value="FAD-binding/transporter-associated domain-like"/>
    <property type="match status" value="1"/>
</dbReference>
<comment type="cofactor">
    <cofactor evidence="1">
        <name>FAD</name>
        <dbReference type="ChEBI" id="CHEBI:57692"/>
    </cofactor>
</comment>
<dbReference type="InterPro" id="IPR016164">
    <property type="entry name" value="FAD-linked_Oxase-like_C"/>
</dbReference>
<evidence type="ECO:0000313" key="15">
    <source>
        <dbReference type="Proteomes" id="UP000202259"/>
    </source>
</evidence>
<dbReference type="InterPro" id="IPR006094">
    <property type="entry name" value="Oxid_FAD_bind_N"/>
</dbReference>
<dbReference type="GO" id="GO:0004458">
    <property type="term" value="F:D-lactate dehydrogenase (cytochrome) activity"/>
    <property type="evidence" value="ECO:0007669"/>
    <property type="project" value="TreeGrafter"/>
</dbReference>
<comment type="catalytic activity">
    <reaction evidence="10">
        <text>(R)-2-hydroxyglutarate + A = 2-oxoglutarate + AH2</text>
        <dbReference type="Rhea" id="RHEA:38295"/>
        <dbReference type="ChEBI" id="CHEBI:13193"/>
        <dbReference type="ChEBI" id="CHEBI:15801"/>
        <dbReference type="ChEBI" id="CHEBI:16810"/>
        <dbReference type="ChEBI" id="CHEBI:17499"/>
        <dbReference type="EC" id="1.1.99.39"/>
    </reaction>
    <physiologicalReaction direction="left-to-right" evidence="10">
        <dbReference type="Rhea" id="RHEA:38296"/>
    </physiologicalReaction>
</comment>
<dbReference type="PROSITE" id="PS00198">
    <property type="entry name" value="4FE4S_FER_1"/>
    <property type="match status" value="1"/>
</dbReference>
<keyword evidence="4" id="KW-0479">Metal-binding</keyword>
<keyword evidence="5" id="KW-0274">FAD</keyword>
<protein>
    <recommendedName>
        <fullName evidence="12">D-2-hydroxyglutarate dehydrogenase</fullName>
        <ecNumber evidence="9">1.1.99.39</ecNumber>
    </recommendedName>
</protein>
<dbReference type="EMBL" id="CP020465">
    <property type="protein sequence ID" value="ASP49535.1"/>
    <property type="molecule type" value="Genomic_DNA"/>
</dbReference>
<evidence type="ECO:0000256" key="7">
    <source>
        <dbReference type="ARBA" id="ARBA00023004"/>
    </source>
</evidence>
<evidence type="ECO:0000256" key="4">
    <source>
        <dbReference type="ARBA" id="ARBA00022723"/>
    </source>
</evidence>
<evidence type="ECO:0000256" key="9">
    <source>
        <dbReference type="ARBA" id="ARBA00039003"/>
    </source>
</evidence>
<keyword evidence="15" id="KW-1185">Reference proteome</keyword>
<dbReference type="GO" id="GO:0071949">
    <property type="term" value="F:FAD binding"/>
    <property type="evidence" value="ECO:0007669"/>
    <property type="project" value="InterPro"/>
</dbReference>
<evidence type="ECO:0000256" key="11">
    <source>
        <dbReference type="ARBA" id="ARBA00060924"/>
    </source>
</evidence>
<dbReference type="GO" id="GO:0051539">
    <property type="term" value="F:4 iron, 4 sulfur cluster binding"/>
    <property type="evidence" value="ECO:0007669"/>
    <property type="project" value="UniProtKB-KW"/>
</dbReference>
<evidence type="ECO:0000256" key="2">
    <source>
        <dbReference type="ARBA" id="ARBA00022485"/>
    </source>
</evidence>
<dbReference type="FunFam" id="3.30.70.2740:FF:000003">
    <property type="entry name" value="Oxidoreductase, FAD-binding, putative"/>
    <property type="match status" value="1"/>
</dbReference>
<dbReference type="GO" id="GO:0046872">
    <property type="term" value="F:metal ion binding"/>
    <property type="evidence" value="ECO:0007669"/>
    <property type="project" value="UniProtKB-KW"/>
</dbReference>
<dbReference type="OrthoDB" id="9811557at2"/>
<accession>A0A222GCC0</accession>
<dbReference type="InterPro" id="IPR016166">
    <property type="entry name" value="FAD-bd_PCMH"/>
</dbReference>
<evidence type="ECO:0000256" key="6">
    <source>
        <dbReference type="ARBA" id="ARBA00023002"/>
    </source>
</evidence>
<dbReference type="InterPro" id="IPR016167">
    <property type="entry name" value="FAD-bd_PCMH_sub1"/>
</dbReference>
<reference evidence="14 15" key="1">
    <citation type="submission" date="2017-08" db="EMBL/GenBank/DDBJ databases">
        <title>Complete genome of Colwellia sp. NB097-1, a psychrophile bacterium ioslated from Bering Sea.</title>
        <authorList>
            <person name="Chen X."/>
        </authorList>
    </citation>
    <scope>NUCLEOTIDE SEQUENCE [LARGE SCALE GENOMIC DNA]</scope>
    <source>
        <strain evidence="14 15">NB097-1</strain>
    </source>
</reference>
<evidence type="ECO:0000256" key="1">
    <source>
        <dbReference type="ARBA" id="ARBA00001974"/>
    </source>
</evidence>
<evidence type="ECO:0000256" key="8">
    <source>
        <dbReference type="ARBA" id="ARBA00023014"/>
    </source>
</evidence>
<evidence type="ECO:0000256" key="10">
    <source>
        <dbReference type="ARBA" id="ARBA00051291"/>
    </source>
</evidence>
<dbReference type="InterPro" id="IPR016169">
    <property type="entry name" value="FAD-bd_PCMH_sub2"/>
</dbReference>
<feature type="domain" description="FAD-binding PCMH-type" evidence="13">
    <location>
        <begin position="48"/>
        <end position="281"/>
    </location>
</feature>
<keyword evidence="8" id="KW-0411">Iron-sulfur</keyword>
<evidence type="ECO:0000256" key="12">
    <source>
        <dbReference type="ARBA" id="ARBA00067680"/>
    </source>
</evidence>
<dbReference type="SUPFAM" id="SSF55103">
    <property type="entry name" value="FAD-linked oxidases, C-terminal domain"/>
    <property type="match status" value="1"/>
</dbReference>
<dbReference type="InterPro" id="IPR036318">
    <property type="entry name" value="FAD-bd_PCMH-like_sf"/>
</dbReference>
<gene>
    <name evidence="14" type="ORF">B5D82_18205</name>
</gene>
<dbReference type="SUPFAM" id="SSF46548">
    <property type="entry name" value="alpha-helical ferredoxin"/>
    <property type="match status" value="1"/>
</dbReference>
<dbReference type="Gene3D" id="3.30.70.2740">
    <property type="match status" value="1"/>
</dbReference>
<dbReference type="Gene3D" id="3.30.43.10">
    <property type="entry name" value="Uridine Diphospho-n-acetylenolpyruvylglucosamine Reductase, domain 2"/>
    <property type="match status" value="1"/>
</dbReference>
<dbReference type="AlphaFoldDB" id="A0A222GCC0"/>
<dbReference type="Gene3D" id="3.30.465.10">
    <property type="match status" value="1"/>
</dbReference>